<comment type="caution">
    <text evidence="1">The sequence shown here is derived from an EMBL/GenBank/DDBJ whole genome shotgun (WGS) entry which is preliminary data.</text>
</comment>
<proteinExistence type="predicted"/>
<protein>
    <recommendedName>
        <fullName evidence="3">DUF2459 domain-containing protein</fullName>
    </recommendedName>
</protein>
<sequence length="222" mass="24072">MARILARVAGLVLLIPLVYLLLAVAGALIPRNVGWQQPERGIPVFVSSNAVHADLIVPARSTGVDWYALLPPADVPDPASAAGWIAIGWGQRDFYLKTRNWSDLTLGVAAKAMLGGEALLHVEHRSRPGPSASTRPLHLSPDGYRRMARAIARSFVSDGEGRAIPLPGSGYKDDDVFYEARGTYHAFATSNQWTANRVADAGATIGVWTPFAQGLMWRFDEE</sequence>
<reference evidence="1 2" key="1">
    <citation type="journal article" date="2013" name="Genome Announc.">
        <title>Draft Genome Sequence of Strain JLT2015T, Belonging to the Family Sphingomonadaceae of the Alphaproteobacteria.</title>
        <authorList>
            <person name="Tang K."/>
            <person name="Liu K."/>
            <person name="Li S."/>
            <person name="Jiao N."/>
        </authorList>
    </citation>
    <scope>NUCLEOTIDE SEQUENCE [LARGE SCALE GENOMIC DNA]</scope>
    <source>
        <strain evidence="1 2">JLT2015</strain>
    </source>
</reference>
<accession>M2T5A6</accession>
<keyword evidence="2" id="KW-1185">Reference proteome</keyword>
<dbReference type="RefSeq" id="WP_008603921.1">
    <property type="nucleotide sequence ID" value="NZ_AMRV01000020.1"/>
</dbReference>
<name>M2T5A6_9SPHN</name>
<dbReference type="InterPro" id="IPR011727">
    <property type="entry name" value="CHP02117"/>
</dbReference>
<organism evidence="1 2">
    <name type="scientific">Pacificimonas flava</name>
    <dbReference type="NCBI Taxonomy" id="1234595"/>
    <lineage>
        <taxon>Bacteria</taxon>
        <taxon>Pseudomonadati</taxon>
        <taxon>Pseudomonadota</taxon>
        <taxon>Alphaproteobacteria</taxon>
        <taxon>Sphingomonadales</taxon>
        <taxon>Sphingosinicellaceae</taxon>
        <taxon>Pacificimonas</taxon>
    </lineage>
</organism>
<gene>
    <name evidence="1" type="ORF">C725_2958</name>
</gene>
<dbReference type="EMBL" id="AMRV01000020">
    <property type="protein sequence ID" value="EMD81674.1"/>
    <property type="molecule type" value="Genomic_DNA"/>
</dbReference>
<dbReference type="OrthoDB" id="211174at2"/>
<evidence type="ECO:0000313" key="1">
    <source>
        <dbReference type="EMBL" id="EMD81674.1"/>
    </source>
</evidence>
<dbReference type="AlphaFoldDB" id="M2T5A6"/>
<dbReference type="Pfam" id="PF09601">
    <property type="entry name" value="DUF2459"/>
    <property type="match status" value="1"/>
</dbReference>
<evidence type="ECO:0000313" key="2">
    <source>
        <dbReference type="Proteomes" id="UP000011717"/>
    </source>
</evidence>
<dbReference type="NCBIfam" id="TIGR02117">
    <property type="entry name" value="chp_urease_rgn"/>
    <property type="match status" value="1"/>
</dbReference>
<evidence type="ECO:0008006" key="3">
    <source>
        <dbReference type="Google" id="ProtNLM"/>
    </source>
</evidence>
<dbReference type="Proteomes" id="UP000011717">
    <property type="component" value="Unassembled WGS sequence"/>
</dbReference>